<dbReference type="OrthoDB" id="6315902at2"/>
<keyword evidence="1" id="KW-1133">Transmembrane helix</keyword>
<gene>
    <name evidence="2" type="ORF">ADS77_19945</name>
</gene>
<keyword evidence="1" id="KW-0812">Transmembrane</keyword>
<proteinExistence type="predicted"/>
<protein>
    <submittedName>
        <fullName evidence="2">Uncharacterized protein</fullName>
    </submittedName>
</protein>
<dbReference type="EMBL" id="LHPH01000032">
    <property type="protein sequence ID" value="KPH56812.1"/>
    <property type="molecule type" value="Genomic_DNA"/>
</dbReference>
<dbReference type="PATRIC" id="fig|187330.3.peg.2914"/>
<evidence type="ECO:0000313" key="2">
    <source>
        <dbReference type="EMBL" id="KPH56812.1"/>
    </source>
</evidence>
<keyword evidence="1" id="KW-0472">Membrane</keyword>
<organism evidence="2 3">
    <name type="scientific">Pseudoalteromonas porphyrae</name>
    <dbReference type="NCBI Taxonomy" id="187330"/>
    <lineage>
        <taxon>Bacteria</taxon>
        <taxon>Pseudomonadati</taxon>
        <taxon>Pseudomonadota</taxon>
        <taxon>Gammaproteobacteria</taxon>
        <taxon>Alteromonadales</taxon>
        <taxon>Pseudoalteromonadaceae</taxon>
        <taxon>Pseudoalteromonas</taxon>
    </lineage>
</organism>
<dbReference type="Proteomes" id="UP000037848">
    <property type="component" value="Unassembled WGS sequence"/>
</dbReference>
<evidence type="ECO:0000313" key="3">
    <source>
        <dbReference type="Proteomes" id="UP000037848"/>
    </source>
</evidence>
<keyword evidence="3" id="KW-1185">Reference proteome</keyword>
<reference evidence="2 3" key="1">
    <citation type="submission" date="2015-08" db="EMBL/GenBank/DDBJ databases">
        <title>Draft Genome Sequence of Pseudoalteromonas porphyrae UCD-SED14.</title>
        <authorList>
            <person name="Coil D.A."/>
            <person name="Jospin G."/>
            <person name="Lee R.D."/>
            <person name="Eisen J.A."/>
        </authorList>
    </citation>
    <scope>NUCLEOTIDE SEQUENCE [LARGE SCALE GENOMIC DNA]</scope>
    <source>
        <strain evidence="2 3">UCD-SED14</strain>
    </source>
</reference>
<evidence type="ECO:0000256" key="1">
    <source>
        <dbReference type="SAM" id="Phobius"/>
    </source>
</evidence>
<name>A0A0N1ECT5_9GAMM</name>
<accession>A0A0N1ECT5</accession>
<dbReference type="RefSeq" id="WP_054206802.1">
    <property type="nucleotide sequence ID" value="NZ_LHPH01000032.1"/>
</dbReference>
<sequence>MLIFKVLILVALLRLLITTERPNLCAGIYTGLVLLVNLMSGLGFITAIVATAISGALALLYFWLLNHFRDTAIFWVILVVGLVIGLI</sequence>
<dbReference type="AlphaFoldDB" id="A0A0N1ECT5"/>
<comment type="caution">
    <text evidence="2">The sequence shown here is derived from an EMBL/GenBank/DDBJ whole genome shotgun (WGS) entry which is preliminary data.</text>
</comment>
<feature type="transmembrane region" description="Helical" evidence="1">
    <location>
        <begin position="71"/>
        <end position="86"/>
    </location>
</feature>
<feature type="transmembrane region" description="Helical" evidence="1">
    <location>
        <begin position="41"/>
        <end position="64"/>
    </location>
</feature>